<dbReference type="RefSeq" id="XP_037154879.1">
    <property type="nucleotide sequence ID" value="XM_037300053.1"/>
</dbReference>
<accession>A0A8H6FFL3</accession>
<feature type="compositionally biased region" description="Polar residues" evidence="1">
    <location>
        <begin position="27"/>
        <end position="39"/>
    </location>
</feature>
<dbReference type="EMBL" id="JACCJB010000006">
    <property type="protein sequence ID" value="KAF6226326.1"/>
    <property type="molecule type" value="Genomic_DNA"/>
</dbReference>
<feature type="compositionally biased region" description="Basic and acidic residues" evidence="1">
    <location>
        <begin position="8"/>
        <end position="22"/>
    </location>
</feature>
<keyword evidence="3" id="KW-1185">Reference proteome</keyword>
<evidence type="ECO:0000313" key="3">
    <source>
        <dbReference type="Proteomes" id="UP000593566"/>
    </source>
</evidence>
<evidence type="ECO:0000313" key="2">
    <source>
        <dbReference type="EMBL" id="KAF6226326.1"/>
    </source>
</evidence>
<feature type="compositionally biased region" description="Basic and acidic residues" evidence="1">
    <location>
        <begin position="43"/>
        <end position="56"/>
    </location>
</feature>
<feature type="region of interest" description="Disordered" evidence="1">
    <location>
        <begin position="1"/>
        <end position="56"/>
    </location>
</feature>
<comment type="caution">
    <text evidence="2">The sequence shown here is derived from an EMBL/GenBank/DDBJ whole genome shotgun (WGS) entry which is preliminary data.</text>
</comment>
<proteinExistence type="predicted"/>
<name>A0A8H6FFL3_9LECA</name>
<dbReference type="GeneID" id="59337587"/>
<gene>
    <name evidence="2" type="ORF">HO133_009192</name>
</gene>
<evidence type="ECO:0000256" key="1">
    <source>
        <dbReference type="SAM" id="MobiDB-lite"/>
    </source>
</evidence>
<dbReference type="Proteomes" id="UP000593566">
    <property type="component" value="Unassembled WGS sequence"/>
</dbReference>
<organism evidence="2 3">
    <name type="scientific">Letharia lupina</name>
    <dbReference type="NCBI Taxonomy" id="560253"/>
    <lineage>
        <taxon>Eukaryota</taxon>
        <taxon>Fungi</taxon>
        <taxon>Dikarya</taxon>
        <taxon>Ascomycota</taxon>
        <taxon>Pezizomycotina</taxon>
        <taxon>Lecanoromycetes</taxon>
        <taxon>OSLEUM clade</taxon>
        <taxon>Lecanoromycetidae</taxon>
        <taxon>Lecanorales</taxon>
        <taxon>Lecanorineae</taxon>
        <taxon>Parmeliaceae</taxon>
        <taxon>Letharia</taxon>
    </lineage>
</organism>
<protein>
    <submittedName>
        <fullName evidence="2">Uncharacterized protein</fullName>
    </submittedName>
</protein>
<sequence length="249" mass="28700">MAPTLHRKLFDKTPQRTDDERLPPPTQSSKSSETLVTEGSDTDIYKKPSSAEEKGRNKLDIKTSCVQICPHETLTFERMKRIVHLPYFRYSGDKVDGFTNGFGPYHVSSVVGNHLCKPHPNRFSSLKANSFYKYQRGYEGSYDGLLLCVHWTMSFDDHMDVASSVSDFQRFLDILDIRLCQHTKMSDSRIAAKLYKLCDSSRMARDPVEAYEEGYRGCITERCKECHTTFETYKEGEFRIREAVVGSMW</sequence>
<dbReference type="AlphaFoldDB" id="A0A8H6FFL3"/>
<reference evidence="2 3" key="1">
    <citation type="journal article" date="2020" name="Genomics">
        <title>Complete, high-quality genomes from long-read metagenomic sequencing of two wolf lichen thalli reveals enigmatic genome architecture.</title>
        <authorList>
            <person name="McKenzie S.K."/>
            <person name="Walston R.F."/>
            <person name="Allen J.L."/>
        </authorList>
    </citation>
    <scope>NUCLEOTIDE SEQUENCE [LARGE SCALE GENOMIC DNA]</scope>
    <source>
        <strain evidence="2">WasteWater1</strain>
    </source>
</reference>